<dbReference type="Gene3D" id="3.30.450.40">
    <property type="match status" value="1"/>
</dbReference>
<feature type="domain" description="Response regulatory" evidence="5">
    <location>
        <begin position="642"/>
        <end position="759"/>
    </location>
</feature>
<evidence type="ECO:0000259" key="7">
    <source>
        <dbReference type="PROSITE" id="PS50113"/>
    </source>
</evidence>
<dbReference type="CDD" id="cd00130">
    <property type="entry name" value="PAS"/>
    <property type="match status" value="2"/>
</dbReference>
<dbReference type="CDD" id="cd17546">
    <property type="entry name" value="REC_hyHK_CKI1_RcsC-like"/>
    <property type="match status" value="1"/>
</dbReference>
<dbReference type="PANTHER" id="PTHR45339">
    <property type="entry name" value="HYBRID SIGNAL TRANSDUCTION HISTIDINE KINASE J"/>
    <property type="match status" value="1"/>
</dbReference>
<dbReference type="SUPFAM" id="SSF52172">
    <property type="entry name" value="CheY-like"/>
    <property type="match status" value="1"/>
</dbReference>
<feature type="domain" description="PAS" evidence="6">
    <location>
        <begin position="261"/>
        <end position="316"/>
    </location>
</feature>
<dbReference type="InterPro" id="IPR029016">
    <property type="entry name" value="GAF-like_dom_sf"/>
</dbReference>
<keyword evidence="3" id="KW-0418">Kinase</keyword>
<dbReference type="PROSITE" id="PS50112">
    <property type="entry name" value="PAS"/>
    <property type="match status" value="1"/>
</dbReference>
<dbReference type="Pfam" id="PF01590">
    <property type="entry name" value="GAF"/>
    <property type="match status" value="1"/>
</dbReference>
<sequence>MFDAPSAMIGIVDGDRTMFRSNIGLGQSDMSRDLSVTGMLVAMGPEAVLVVEDALEDPRTVAHPMVVGPPFLRFFAGVSIRNAEGRAVGAIGVMDARPRPSPTPAEIENLRVLARMASEIVDQADLIARQTERFELLRLAEEMAGVGQWRLDAATMTVTWSDEVYRIHGVERTAFDPSYDDAIGFYHPEDRPRLMAAVARGLNEGVGYRMTLRIRGADGAERLVETQAGCDRAPDGRVTGMFGVFRDVTGEEARRRRLAESETRHRLLAERSTDVIITYGFDGATTYWSPAIEAVTGYRPEELLGRSVADLIHPDDAAAAIANYRVFATTRDAFHQTRRYRVVTKSGDVRWFETRATVTRDPAGRAIEFQDVVRDVTATKMLEDELVEARDRAEAGARAKSEFLANMSHELRTPLTSVIGFAGLLKDSPNLPDQERRHVERIASASDSLLGVINDILDYSKLEAGRVEMEPMPFDLRAMVDAAAAMVEGAASARGTALTLELAPDAPAWLTGDAGRLRQVTLNFLSNAAKFTTDGEIRLCAGWRAGRLRIEVRDTGIGIPAAKMAALFERFAQADASTTRLYGGTGLGLAISRRLIEMMGGEIGAESAPGEGSTFWFEVPAAEAAVPQAAPESDASAPVDLRVLVADDAPANRELVSAILGGLGLRVDVVEDGAKAVEAARVGAYDLILMDVHMPVMDGLDATRAIRASGGATARTPIVALTANVQPEQVQMCRDAGMDAHVGKPIQIGELLAAIAAVTSPAEPEALKSAG</sequence>
<dbReference type="CDD" id="cd16922">
    <property type="entry name" value="HATPase_EvgS-ArcB-TorS-like"/>
    <property type="match status" value="1"/>
</dbReference>
<dbReference type="PROSITE" id="PS50113">
    <property type="entry name" value="PAC"/>
    <property type="match status" value="2"/>
</dbReference>
<dbReference type="InterPro" id="IPR000700">
    <property type="entry name" value="PAS-assoc_C"/>
</dbReference>
<evidence type="ECO:0000256" key="3">
    <source>
        <dbReference type="ARBA" id="ARBA00022777"/>
    </source>
</evidence>
<dbReference type="InterPro" id="IPR003018">
    <property type="entry name" value="GAF"/>
</dbReference>
<dbReference type="Pfam" id="PF08447">
    <property type="entry name" value="PAS_3"/>
    <property type="match status" value="2"/>
</dbReference>
<evidence type="ECO:0000313" key="8">
    <source>
        <dbReference type="EMBL" id="QJA49175.1"/>
    </source>
</evidence>
<dbReference type="SUPFAM" id="SSF55781">
    <property type="entry name" value="GAF domain-like"/>
    <property type="match status" value="1"/>
</dbReference>
<dbReference type="InterPro" id="IPR003594">
    <property type="entry name" value="HATPase_dom"/>
</dbReference>
<dbReference type="FunFam" id="3.30.565.10:FF:000010">
    <property type="entry name" value="Sensor histidine kinase RcsC"/>
    <property type="match status" value="1"/>
</dbReference>
<evidence type="ECO:0000256" key="1">
    <source>
        <dbReference type="ARBA" id="ARBA00022553"/>
    </source>
</evidence>
<dbReference type="AlphaFoldDB" id="A0A6H1ZPH0"/>
<dbReference type="InterPro" id="IPR003661">
    <property type="entry name" value="HisK_dim/P_dom"/>
</dbReference>
<dbReference type="InterPro" id="IPR004358">
    <property type="entry name" value="Sig_transdc_His_kin-like_C"/>
</dbReference>
<keyword evidence="1" id="KW-0597">Phosphoprotein</keyword>
<dbReference type="InterPro" id="IPR001789">
    <property type="entry name" value="Sig_transdc_resp-reg_receiver"/>
</dbReference>
<organism evidence="8">
    <name type="scientific">viral metagenome</name>
    <dbReference type="NCBI Taxonomy" id="1070528"/>
    <lineage>
        <taxon>unclassified sequences</taxon>
        <taxon>metagenomes</taxon>
        <taxon>organismal metagenomes</taxon>
    </lineage>
</organism>
<dbReference type="NCBIfam" id="TIGR00229">
    <property type="entry name" value="sensory_box"/>
    <property type="match status" value="2"/>
</dbReference>
<evidence type="ECO:0000256" key="2">
    <source>
        <dbReference type="ARBA" id="ARBA00022679"/>
    </source>
</evidence>
<dbReference type="PRINTS" id="PR00344">
    <property type="entry name" value="BCTRLSENSOR"/>
</dbReference>
<dbReference type="Pfam" id="PF00072">
    <property type="entry name" value="Response_reg"/>
    <property type="match status" value="1"/>
</dbReference>
<dbReference type="InterPro" id="IPR036890">
    <property type="entry name" value="HATPase_C_sf"/>
</dbReference>
<dbReference type="PROSITE" id="PS50109">
    <property type="entry name" value="HIS_KIN"/>
    <property type="match status" value="1"/>
</dbReference>
<evidence type="ECO:0000259" key="5">
    <source>
        <dbReference type="PROSITE" id="PS50110"/>
    </source>
</evidence>
<reference evidence="8" key="1">
    <citation type="submission" date="2020-03" db="EMBL/GenBank/DDBJ databases">
        <title>The deep terrestrial virosphere.</title>
        <authorList>
            <person name="Holmfeldt K."/>
            <person name="Nilsson E."/>
            <person name="Simone D."/>
            <person name="Lopez-Fernandez M."/>
            <person name="Wu X."/>
            <person name="de Brujin I."/>
            <person name="Lundin D."/>
            <person name="Andersson A."/>
            <person name="Bertilsson S."/>
            <person name="Dopson M."/>
        </authorList>
    </citation>
    <scope>NUCLEOTIDE SEQUENCE</scope>
    <source>
        <strain evidence="8">TM448A01244</strain>
    </source>
</reference>
<dbReference type="Pfam" id="PF02518">
    <property type="entry name" value="HATPase_c"/>
    <property type="match status" value="1"/>
</dbReference>
<protein>
    <recommendedName>
        <fullName evidence="9">Histidine kinase</fullName>
    </recommendedName>
</protein>
<dbReference type="InterPro" id="IPR011006">
    <property type="entry name" value="CheY-like_superfamily"/>
</dbReference>
<dbReference type="GO" id="GO:0000155">
    <property type="term" value="F:phosphorelay sensor kinase activity"/>
    <property type="evidence" value="ECO:0007669"/>
    <property type="project" value="InterPro"/>
</dbReference>
<dbReference type="SMART" id="SM00091">
    <property type="entry name" value="PAS"/>
    <property type="match status" value="2"/>
</dbReference>
<dbReference type="EMBL" id="MT144122">
    <property type="protein sequence ID" value="QJA49175.1"/>
    <property type="molecule type" value="Genomic_DNA"/>
</dbReference>
<evidence type="ECO:0000259" key="4">
    <source>
        <dbReference type="PROSITE" id="PS50109"/>
    </source>
</evidence>
<dbReference type="Gene3D" id="3.30.565.10">
    <property type="entry name" value="Histidine kinase-like ATPase, C-terminal domain"/>
    <property type="match status" value="1"/>
</dbReference>
<dbReference type="InterPro" id="IPR000014">
    <property type="entry name" value="PAS"/>
</dbReference>
<dbReference type="PROSITE" id="PS50110">
    <property type="entry name" value="RESPONSE_REGULATORY"/>
    <property type="match status" value="1"/>
</dbReference>
<proteinExistence type="predicted"/>
<dbReference type="SMART" id="SM00448">
    <property type="entry name" value="REC"/>
    <property type="match status" value="1"/>
</dbReference>
<dbReference type="PANTHER" id="PTHR45339:SF5">
    <property type="entry name" value="HISTIDINE KINASE"/>
    <property type="match status" value="1"/>
</dbReference>
<dbReference type="InterPro" id="IPR036097">
    <property type="entry name" value="HisK_dim/P_sf"/>
</dbReference>
<keyword evidence="2" id="KW-0808">Transferase</keyword>
<gene>
    <name evidence="8" type="ORF">TM448A01244_0006</name>
</gene>
<dbReference type="InterPro" id="IPR001610">
    <property type="entry name" value="PAC"/>
</dbReference>
<dbReference type="InterPro" id="IPR035965">
    <property type="entry name" value="PAS-like_dom_sf"/>
</dbReference>
<evidence type="ECO:0000259" key="6">
    <source>
        <dbReference type="PROSITE" id="PS50112"/>
    </source>
</evidence>
<dbReference type="SMART" id="SM00388">
    <property type="entry name" value="HisKA"/>
    <property type="match status" value="1"/>
</dbReference>
<accession>A0A6H1ZPH0</accession>
<evidence type="ECO:0008006" key="9">
    <source>
        <dbReference type="Google" id="ProtNLM"/>
    </source>
</evidence>
<feature type="domain" description="PAC" evidence="7">
    <location>
        <begin position="336"/>
        <end position="388"/>
    </location>
</feature>
<dbReference type="InterPro" id="IPR005467">
    <property type="entry name" value="His_kinase_dom"/>
</dbReference>
<dbReference type="Gene3D" id="3.40.50.2300">
    <property type="match status" value="1"/>
</dbReference>
<name>A0A6H1ZPH0_9ZZZZ</name>
<feature type="domain" description="PAC" evidence="7">
    <location>
        <begin position="208"/>
        <end position="260"/>
    </location>
</feature>
<dbReference type="SUPFAM" id="SSF55785">
    <property type="entry name" value="PYP-like sensor domain (PAS domain)"/>
    <property type="match status" value="2"/>
</dbReference>
<dbReference type="SUPFAM" id="SSF47384">
    <property type="entry name" value="Homodimeric domain of signal transducing histidine kinase"/>
    <property type="match status" value="1"/>
</dbReference>
<dbReference type="Gene3D" id="3.30.450.20">
    <property type="entry name" value="PAS domain"/>
    <property type="match status" value="2"/>
</dbReference>
<dbReference type="Pfam" id="PF00512">
    <property type="entry name" value="HisKA"/>
    <property type="match status" value="1"/>
</dbReference>
<dbReference type="SUPFAM" id="SSF55874">
    <property type="entry name" value="ATPase domain of HSP90 chaperone/DNA topoisomerase II/histidine kinase"/>
    <property type="match status" value="1"/>
</dbReference>
<dbReference type="SMART" id="SM00387">
    <property type="entry name" value="HATPase_c"/>
    <property type="match status" value="1"/>
</dbReference>
<dbReference type="SMART" id="SM00086">
    <property type="entry name" value="PAC"/>
    <property type="match status" value="2"/>
</dbReference>
<dbReference type="InterPro" id="IPR013655">
    <property type="entry name" value="PAS_fold_3"/>
</dbReference>
<dbReference type="Gene3D" id="1.10.287.130">
    <property type="match status" value="1"/>
</dbReference>
<feature type="domain" description="Histidine kinase" evidence="4">
    <location>
        <begin position="406"/>
        <end position="623"/>
    </location>
</feature>
<dbReference type="CDD" id="cd00082">
    <property type="entry name" value="HisKA"/>
    <property type="match status" value="1"/>
</dbReference>